<dbReference type="Pfam" id="PF01105">
    <property type="entry name" value="EMP24_GP25L"/>
    <property type="match status" value="1"/>
</dbReference>
<evidence type="ECO:0000256" key="3">
    <source>
        <dbReference type="ARBA" id="ARBA00022692"/>
    </source>
</evidence>
<dbReference type="InterPro" id="IPR009038">
    <property type="entry name" value="GOLD_dom"/>
</dbReference>
<feature type="chain" id="PRO_5045430556" evidence="9">
    <location>
        <begin position="21"/>
        <end position="214"/>
    </location>
</feature>
<proteinExistence type="inferred from homology"/>
<evidence type="ECO:0000256" key="2">
    <source>
        <dbReference type="ARBA" id="ARBA00007104"/>
    </source>
</evidence>
<evidence type="ECO:0000256" key="7">
    <source>
        <dbReference type="RuleBase" id="RU003827"/>
    </source>
</evidence>
<feature type="signal peptide" evidence="9">
    <location>
        <begin position="1"/>
        <end position="20"/>
    </location>
</feature>
<evidence type="ECO:0000256" key="1">
    <source>
        <dbReference type="ARBA" id="ARBA00004479"/>
    </source>
</evidence>
<evidence type="ECO:0000256" key="4">
    <source>
        <dbReference type="ARBA" id="ARBA00022729"/>
    </source>
</evidence>
<sequence length="214" mass="24452">MRSFYALILSILSLLVSVSGLHLEVPAEVSPRPMCIRDFVAEEQLVVVSIKSSGRIGDGQQLNFYIVDSLGNEYRRKNDIAGNNRVAFTSHHNAAVDICFTNEKNSKWGSGADLYREIELEIESGAAARDWNAVQAAEKLKPVELELRRVQELTNEIAEELQYLKSREERMRDTNESTNSRVKWFSILVIISLIGLGVWQIQYLRHYFKVKHII</sequence>
<feature type="transmembrane region" description="Helical" evidence="8">
    <location>
        <begin position="184"/>
        <end position="204"/>
    </location>
</feature>
<comment type="subcellular location">
    <subcellularLocation>
        <location evidence="1 7">Membrane</location>
        <topology evidence="1 7">Single-pass type I membrane protein</topology>
    </subcellularLocation>
</comment>
<name>A0ABP0EEF6_9ASCO</name>
<dbReference type="Proteomes" id="UP001497600">
    <property type="component" value="Chromosome C"/>
</dbReference>
<keyword evidence="12" id="KW-1185">Reference proteome</keyword>
<protein>
    <submittedName>
        <fullName evidence="11">Endoplasmic reticulum vesicle protein 25</fullName>
    </submittedName>
</protein>
<dbReference type="InterPro" id="IPR015720">
    <property type="entry name" value="Emp24-like"/>
</dbReference>
<keyword evidence="6 8" id="KW-0472">Membrane</keyword>
<feature type="domain" description="GOLD" evidence="10">
    <location>
        <begin position="33"/>
        <end position="124"/>
    </location>
</feature>
<dbReference type="PROSITE" id="PS50866">
    <property type="entry name" value="GOLD"/>
    <property type="match status" value="1"/>
</dbReference>
<comment type="similarity">
    <text evidence="2 7">Belongs to the EMP24/GP25L family.</text>
</comment>
<evidence type="ECO:0000313" key="12">
    <source>
        <dbReference type="Proteomes" id="UP001497600"/>
    </source>
</evidence>
<organism evidence="11 12">
    <name type="scientific">[Candida] anglica</name>
    <dbReference type="NCBI Taxonomy" id="148631"/>
    <lineage>
        <taxon>Eukaryota</taxon>
        <taxon>Fungi</taxon>
        <taxon>Dikarya</taxon>
        <taxon>Ascomycota</taxon>
        <taxon>Saccharomycotina</taxon>
        <taxon>Pichiomycetes</taxon>
        <taxon>Debaryomycetaceae</taxon>
        <taxon>Kurtzmaniella</taxon>
    </lineage>
</organism>
<keyword evidence="5 8" id="KW-1133">Transmembrane helix</keyword>
<reference evidence="11 12" key="1">
    <citation type="submission" date="2024-01" db="EMBL/GenBank/DDBJ databases">
        <authorList>
            <consortium name="Genoscope - CEA"/>
            <person name="William W."/>
        </authorList>
    </citation>
    <scope>NUCLEOTIDE SEQUENCE [LARGE SCALE GENOMIC DNA]</scope>
    <source>
        <strain evidence="11 12">29B2s-10</strain>
    </source>
</reference>
<keyword evidence="4 9" id="KW-0732">Signal</keyword>
<keyword evidence="3 7" id="KW-0812">Transmembrane</keyword>
<evidence type="ECO:0000259" key="10">
    <source>
        <dbReference type="PROSITE" id="PS50866"/>
    </source>
</evidence>
<evidence type="ECO:0000313" key="11">
    <source>
        <dbReference type="EMBL" id="CAK7901672.1"/>
    </source>
</evidence>
<evidence type="ECO:0000256" key="6">
    <source>
        <dbReference type="ARBA" id="ARBA00023136"/>
    </source>
</evidence>
<gene>
    <name evidence="11" type="primary">ERV25</name>
    <name evidence="11" type="ORF">CAAN4_C13168</name>
</gene>
<accession>A0ABP0EEF6</accession>
<dbReference type="EMBL" id="OZ004255">
    <property type="protein sequence ID" value="CAK7901672.1"/>
    <property type="molecule type" value="Genomic_DNA"/>
</dbReference>
<evidence type="ECO:0000256" key="5">
    <source>
        <dbReference type="ARBA" id="ARBA00022989"/>
    </source>
</evidence>
<evidence type="ECO:0000256" key="8">
    <source>
        <dbReference type="SAM" id="Phobius"/>
    </source>
</evidence>
<evidence type="ECO:0000256" key="9">
    <source>
        <dbReference type="SAM" id="SignalP"/>
    </source>
</evidence>
<dbReference type="PANTHER" id="PTHR22811">
    <property type="entry name" value="TRANSMEMBRANE EMP24 DOMAIN-CONTAINING PROTEIN"/>
    <property type="match status" value="1"/>
</dbReference>
<dbReference type="SMART" id="SM01190">
    <property type="entry name" value="EMP24_GP25L"/>
    <property type="match status" value="1"/>
</dbReference>